<dbReference type="VEuPathDB" id="VectorBase:ADIR001710"/>
<proteinExistence type="predicted"/>
<name>A0A182N252_9DIPT</name>
<accession>A0A182N252</accession>
<organism evidence="1 2">
    <name type="scientific">Anopheles dirus</name>
    <dbReference type="NCBI Taxonomy" id="7168"/>
    <lineage>
        <taxon>Eukaryota</taxon>
        <taxon>Metazoa</taxon>
        <taxon>Ecdysozoa</taxon>
        <taxon>Arthropoda</taxon>
        <taxon>Hexapoda</taxon>
        <taxon>Insecta</taxon>
        <taxon>Pterygota</taxon>
        <taxon>Neoptera</taxon>
        <taxon>Endopterygota</taxon>
        <taxon>Diptera</taxon>
        <taxon>Nematocera</taxon>
        <taxon>Culicoidea</taxon>
        <taxon>Culicidae</taxon>
        <taxon>Anophelinae</taxon>
        <taxon>Anopheles</taxon>
    </lineage>
</organism>
<evidence type="ECO:0000313" key="1">
    <source>
        <dbReference type="EnsemblMetazoa" id="ADIR001710-PA"/>
    </source>
</evidence>
<reference evidence="1" key="2">
    <citation type="submission" date="2020-05" db="UniProtKB">
        <authorList>
            <consortium name="EnsemblMetazoa"/>
        </authorList>
    </citation>
    <scope>IDENTIFICATION</scope>
    <source>
        <strain evidence="1">WRAIR2</strain>
    </source>
</reference>
<sequence length="221" mass="26175">MSKFLTLRRPTTITKLCTLVPQHADAAPNEIVQQWADLLPSSKIPNRCCPVHAIEFSRGALGQALWEFPKAHGFDLQDPSHRVVQRTYNELHDTHLRQFWNKALKKVSIFKYCVFVGQCKMSNYNSFQNLKHRGLINDNERVTCTLMELNKYRSFLYQHYRLLLQQRMHEMNTDQAHNHDCFKIQAHLKHLDDFNEKLSIRKNRAFIIFNRKLERLKNPST</sequence>
<dbReference type="AlphaFoldDB" id="A0A182N252"/>
<evidence type="ECO:0000313" key="2">
    <source>
        <dbReference type="Proteomes" id="UP000075884"/>
    </source>
</evidence>
<dbReference type="EnsemblMetazoa" id="ADIR001710-RA">
    <property type="protein sequence ID" value="ADIR001710-PA"/>
    <property type="gene ID" value="ADIR001710"/>
</dbReference>
<keyword evidence="2" id="KW-1185">Reference proteome</keyword>
<dbReference type="Proteomes" id="UP000075884">
    <property type="component" value="Unassembled WGS sequence"/>
</dbReference>
<protein>
    <submittedName>
        <fullName evidence="1">Uncharacterized protein</fullName>
    </submittedName>
</protein>
<dbReference type="STRING" id="7168.A0A182N252"/>
<reference evidence="2" key="1">
    <citation type="submission" date="2013-03" db="EMBL/GenBank/DDBJ databases">
        <title>The Genome Sequence of Anopheles dirus WRAIR2.</title>
        <authorList>
            <consortium name="The Broad Institute Genomics Platform"/>
            <person name="Neafsey D.E."/>
            <person name="Walton C."/>
            <person name="Walker B."/>
            <person name="Young S.K."/>
            <person name="Zeng Q."/>
            <person name="Gargeya S."/>
            <person name="Fitzgerald M."/>
            <person name="Haas B."/>
            <person name="Abouelleil A."/>
            <person name="Allen A.W."/>
            <person name="Alvarado L."/>
            <person name="Arachchi H.M."/>
            <person name="Berlin A.M."/>
            <person name="Chapman S.B."/>
            <person name="Gainer-Dewar J."/>
            <person name="Goldberg J."/>
            <person name="Griggs A."/>
            <person name="Gujja S."/>
            <person name="Hansen M."/>
            <person name="Howarth C."/>
            <person name="Imamovic A."/>
            <person name="Ireland A."/>
            <person name="Larimer J."/>
            <person name="McCowan C."/>
            <person name="Murphy C."/>
            <person name="Pearson M."/>
            <person name="Poon T.W."/>
            <person name="Priest M."/>
            <person name="Roberts A."/>
            <person name="Saif S."/>
            <person name="Shea T."/>
            <person name="Sisk P."/>
            <person name="Sykes S."/>
            <person name="Wortman J."/>
            <person name="Nusbaum C."/>
            <person name="Birren B."/>
        </authorList>
    </citation>
    <scope>NUCLEOTIDE SEQUENCE [LARGE SCALE GENOMIC DNA]</scope>
    <source>
        <strain evidence="2">WRAIR2</strain>
    </source>
</reference>